<dbReference type="AlphaFoldDB" id="A0A1D7TP25"/>
<evidence type="ECO:0000256" key="4">
    <source>
        <dbReference type="ARBA" id="ARBA00022989"/>
    </source>
</evidence>
<keyword evidence="5" id="KW-0472">Membrane</keyword>
<evidence type="ECO:0000256" key="6">
    <source>
        <dbReference type="RuleBase" id="RU004379"/>
    </source>
</evidence>
<keyword evidence="3" id="KW-0812">Transmembrane</keyword>
<evidence type="ECO:0000256" key="2">
    <source>
        <dbReference type="ARBA" id="ARBA00022475"/>
    </source>
</evidence>
<keyword evidence="8" id="KW-1185">Reference proteome</keyword>
<evidence type="ECO:0000313" key="8">
    <source>
        <dbReference type="Proteomes" id="UP000094609"/>
    </source>
</evidence>
<keyword evidence="2" id="KW-1003">Cell membrane</keyword>
<accession>A0A1D7TP25</accession>
<dbReference type="KEGG" id="shal:SHALO_2990"/>
<comment type="subcellular location">
    <subcellularLocation>
        <location evidence="1">Cell membrane</location>
        <topology evidence="1">Multi-pass membrane protein</topology>
    </subcellularLocation>
</comment>
<sequence>MRFDLICLVNSKRRINMGLYDRNYIQQGTHESTHEHTRLNESSLGLFIKQTYQLFAASLLAASAGAYVGIGMASAIASWYWGLVILEFVFLFGLFAAKKKAGLNMVLLFGFTFLTGLTLTPLLSSILGMKGGASIVANAFILTTVAFGGLSVFAMNTKRDFSAMGKMLFITLIVVVVAGVINIFFHSPILQLAIASVSSILFSAFILYDTQNIIRGAYETPIEGAIALYLDFLNLFISLLQILGIFGSRDE</sequence>
<comment type="similarity">
    <text evidence="6">Belongs to the BI1 family.</text>
</comment>
<dbReference type="EMBL" id="CP017111">
    <property type="protein sequence ID" value="AOO66737.1"/>
    <property type="molecule type" value="Genomic_DNA"/>
</dbReference>
<dbReference type="CDD" id="cd10432">
    <property type="entry name" value="BI-1-like_bacterial"/>
    <property type="match status" value="1"/>
</dbReference>
<dbReference type="Pfam" id="PF01027">
    <property type="entry name" value="Bax1-I"/>
    <property type="match status" value="1"/>
</dbReference>
<dbReference type="STRING" id="1193502.SHALO_2990"/>
<evidence type="ECO:0000256" key="1">
    <source>
        <dbReference type="ARBA" id="ARBA00004651"/>
    </source>
</evidence>
<evidence type="ECO:0000313" key="7">
    <source>
        <dbReference type="EMBL" id="AOO66737.1"/>
    </source>
</evidence>
<dbReference type="Proteomes" id="UP000094609">
    <property type="component" value="Chromosome"/>
</dbReference>
<evidence type="ECO:0000256" key="3">
    <source>
        <dbReference type="ARBA" id="ARBA00022692"/>
    </source>
</evidence>
<keyword evidence="4" id="KW-1133">Transmembrane helix</keyword>
<dbReference type="PANTHER" id="PTHR23291:SF115">
    <property type="entry name" value="MODULATOR OF FTSH PROTEASE YCCA"/>
    <property type="match status" value="1"/>
</dbReference>
<dbReference type="GO" id="GO:0005886">
    <property type="term" value="C:plasma membrane"/>
    <property type="evidence" value="ECO:0007669"/>
    <property type="project" value="UniProtKB-SubCell"/>
</dbReference>
<name>A0A1D7TP25_9BACT</name>
<dbReference type="PATRIC" id="fig|1193502.14.peg.3022"/>
<dbReference type="PANTHER" id="PTHR23291">
    <property type="entry name" value="BAX INHIBITOR-RELATED"/>
    <property type="match status" value="1"/>
</dbReference>
<dbReference type="InterPro" id="IPR006214">
    <property type="entry name" value="Bax_inhibitor_1-related"/>
</dbReference>
<gene>
    <name evidence="7" type="ORF">SHALO_2990</name>
</gene>
<protein>
    <submittedName>
        <fullName evidence="7">Membrane protein</fullName>
    </submittedName>
</protein>
<organism evidence="7 8">
    <name type="scientific">Sulfurospirillum halorespirans DSM 13726</name>
    <dbReference type="NCBI Taxonomy" id="1193502"/>
    <lineage>
        <taxon>Bacteria</taxon>
        <taxon>Pseudomonadati</taxon>
        <taxon>Campylobacterota</taxon>
        <taxon>Epsilonproteobacteria</taxon>
        <taxon>Campylobacterales</taxon>
        <taxon>Sulfurospirillaceae</taxon>
        <taxon>Sulfurospirillum</taxon>
    </lineage>
</organism>
<evidence type="ECO:0000256" key="5">
    <source>
        <dbReference type="ARBA" id="ARBA00023136"/>
    </source>
</evidence>
<reference evidence="8" key="1">
    <citation type="submission" date="2016-08" db="EMBL/GenBank/DDBJ databases">
        <title>Complete genome sequence of the organohalide-respiring Epsilonproteobacterium Sulfurospirillum halorespirans.</title>
        <authorList>
            <person name="Goris T."/>
            <person name="Zimmermann J."/>
            <person name="Schenz B."/>
            <person name="Lemos M."/>
            <person name="Hackermueller J."/>
            <person name="Diekert G."/>
        </authorList>
    </citation>
    <scope>NUCLEOTIDE SEQUENCE [LARGE SCALE GENOMIC DNA]</scope>
    <source>
        <strain>DSM 13726</strain>
        <strain evidence="8">PCE-M2</strain>
    </source>
</reference>
<proteinExistence type="inferred from homology"/>